<organism evidence="9 10">
    <name type="scientific">Acropora cervicornis</name>
    <name type="common">Staghorn coral</name>
    <dbReference type="NCBI Taxonomy" id="6130"/>
    <lineage>
        <taxon>Eukaryota</taxon>
        <taxon>Metazoa</taxon>
        <taxon>Cnidaria</taxon>
        <taxon>Anthozoa</taxon>
        <taxon>Hexacorallia</taxon>
        <taxon>Scleractinia</taxon>
        <taxon>Astrocoeniina</taxon>
        <taxon>Acroporidae</taxon>
        <taxon>Acropora</taxon>
    </lineage>
</organism>
<comment type="caution">
    <text evidence="9">The sequence shown here is derived from an EMBL/GenBank/DDBJ whole genome shotgun (WGS) entry which is preliminary data.</text>
</comment>
<dbReference type="PANTHER" id="PTHR46481">
    <property type="entry name" value="ZINC FINGER BED DOMAIN-CONTAINING PROTEIN 4"/>
    <property type="match status" value="1"/>
</dbReference>
<evidence type="ECO:0000256" key="4">
    <source>
        <dbReference type="ARBA" id="ARBA00023015"/>
    </source>
</evidence>
<evidence type="ECO:0000256" key="2">
    <source>
        <dbReference type="ARBA" id="ARBA00022771"/>
    </source>
</evidence>
<dbReference type="SMART" id="SM00614">
    <property type="entry name" value="ZnF_BED"/>
    <property type="match status" value="1"/>
</dbReference>
<evidence type="ECO:0000256" key="3">
    <source>
        <dbReference type="ARBA" id="ARBA00022833"/>
    </source>
</evidence>
<dbReference type="GO" id="GO:0003677">
    <property type="term" value="F:DNA binding"/>
    <property type="evidence" value="ECO:0007669"/>
    <property type="project" value="InterPro"/>
</dbReference>
<evidence type="ECO:0000313" key="10">
    <source>
        <dbReference type="Proteomes" id="UP001249851"/>
    </source>
</evidence>
<reference evidence="9" key="1">
    <citation type="journal article" date="2023" name="G3 (Bethesda)">
        <title>Whole genome assembly and annotation of the endangered Caribbean coral Acropora cervicornis.</title>
        <authorList>
            <person name="Selwyn J.D."/>
            <person name="Vollmer S.V."/>
        </authorList>
    </citation>
    <scope>NUCLEOTIDE SEQUENCE</scope>
    <source>
        <strain evidence="9">K2</strain>
    </source>
</reference>
<dbReference type="Proteomes" id="UP001249851">
    <property type="component" value="Unassembled WGS sequence"/>
</dbReference>
<proteinExistence type="predicted"/>
<dbReference type="GO" id="GO:0016874">
    <property type="term" value="F:ligase activity"/>
    <property type="evidence" value="ECO:0007669"/>
    <property type="project" value="UniProtKB-KW"/>
</dbReference>
<keyword evidence="1" id="KW-0479">Metal-binding</keyword>
<dbReference type="Pfam" id="PF02892">
    <property type="entry name" value="zf-BED"/>
    <property type="match status" value="1"/>
</dbReference>
<gene>
    <name evidence="9" type="ORF">P5673_023202</name>
</gene>
<evidence type="ECO:0000256" key="7">
    <source>
        <dbReference type="SAM" id="MobiDB-lite"/>
    </source>
</evidence>
<keyword evidence="5" id="KW-0804">Transcription</keyword>
<name>A0AAD9Q5L3_ACRCE</name>
<dbReference type="SUPFAM" id="SSF57667">
    <property type="entry name" value="beta-beta-alpha zinc fingers"/>
    <property type="match status" value="1"/>
</dbReference>
<dbReference type="InterPro" id="IPR052035">
    <property type="entry name" value="ZnF_BED_domain_contain"/>
</dbReference>
<keyword evidence="4" id="KW-0805">Transcription regulation</keyword>
<keyword evidence="3" id="KW-0862">Zinc</keyword>
<feature type="region of interest" description="Disordered" evidence="7">
    <location>
        <begin position="408"/>
        <end position="440"/>
    </location>
</feature>
<feature type="region of interest" description="Disordered" evidence="7">
    <location>
        <begin position="70"/>
        <end position="91"/>
    </location>
</feature>
<dbReference type="AlphaFoldDB" id="A0AAD9Q5L3"/>
<evidence type="ECO:0000313" key="9">
    <source>
        <dbReference type="EMBL" id="KAK2555222.1"/>
    </source>
</evidence>
<dbReference type="InterPro" id="IPR012337">
    <property type="entry name" value="RNaseH-like_sf"/>
</dbReference>
<keyword evidence="10" id="KW-1185">Reference proteome</keyword>
<evidence type="ECO:0000256" key="1">
    <source>
        <dbReference type="ARBA" id="ARBA00022723"/>
    </source>
</evidence>
<accession>A0AAD9Q5L3</accession>
<dbReference type="EMBL" id="JARQWQ010000064">
    <property type="protein sequence ID" value="KAK2555222.1"/>
    <property type="molecule type" value="Genomic_DNA"/>
</dbReference>
<keyword evidence="2 6" id="KW-0863">Zinc-finger</keyword>
<reference evidence="9" key="2">
    <citation type="journal article" date="2023" name="Science">
        <title>Genomic signatures of disease resistance in endangered staghorn corals.</title>
        <authorList>
            <person name="Vollmer S.V."/>
            <person name="Selwyn J.D."/>
            <person name="Despard B.A."/>
            <person name="Roesel C.L."/>
        </authorList>
    </citation>
    <scope>NUCLEOTIDE SEQUENCE</scope>
    <source>
        <strain evidence="9">K2</strain>
    </source>
</reference>
<evidence type="ECO:0000259" key="8">
    <source>
        <dbReference type="PROSITE" id="PS50808"/>
    </source>
</evidence>
<sequence length="440" mass="49451">MACEESFEIVPNKKAKSSVWNLFGSLKENDSPVNKTRVACKLCPVKTILKYRGNTTNLTDHLQRKHSKFLKERSESTSSDAKGVTVKQTTHSSKQVPSMIFSAKLPHSSSKAKAISGAILQFIVKDLRPFTTDGWTSHATESYVTITCNYIDKEWKLRSNVLQTRCLPESHTGVNISNVLREAVREWNLPPNPPVVTDNASNMTVATEELGTCLHVGCLAHTLNLASGKALKITSVSHLLARMRRVVGYFHRSAVATSILREKQKLLWNSAVDMISRYLEQQPAIYAALTSKELRKREKDISTLSERELTYAEELVAVLTPLKLQQRHCVRKKEVVNDFSTRYQDTCTKKDLTVATLLDRRFKSKPFLSDRDRLDAYHELTVQAVFSLSSVKSKAAVKVAQSEATVELPALPNFPNESHDDLHTVPSPAKKMRQETKESE</sequence>
<dbReference type="PROSITE" id="PS50808">
    <property type="entry name" value="ZF_BED"/>
    <property type="match status" value="1"/>
</dbReference>
<dbReference type="InterPro" id="IPR036236">
    <property type="entry name" value="Znf_C2H2_sf"/>
</dbReference>
<keyword evidence="9" id="KW-0436">Ligase</keyword>
<protein>
    <submittedName>
        <fullName evidence="9">E3 SUMO-protein ligase ZBED1</fullName>
    </submittedName>
</protein>
<dbReference type="InterPro" id="IPR003656">
    <property type="entry name" value="Znf_BED"/>
</dbReference>
<evidence type="ECO:0000256" key="5">
    <source>
        <dbReference type="ARBA" id="ARBA00023163"/>
    </source>
</evidence>
<dbReference type="SUPFAM" id="SSF53098">
    <property type="entry name" value="Ribonuclease H-like"/>
    <property type="match status" value="1"/>
</dbReference>
<feature type="domain" description="BED-type" evidence="8">
    <location>
        <begin position="14"/>
        <end position="73"/>
    </location>
</feature>
<feature type="compositionally biased region" description="Polar residues" evidence="7">
    <location>
        <begin position="76"/>
        <end position="91"/>
    </location>
</feature>
<dbReference type="GO" id="GO:0008270">
    <property type="term" value="F:zinc ion binding"/>
    <property type="evidence" value="ECO:0007669"/>
    <property type="project" value="UniProtKB-KW"/>
</dbReference>
<dbReference type="PANTHER" id="PTHR46481:SF4">
    <property type="entry name" value="ZINC FINGER BED DOMAIN-CONTAINING PROTEIN 4"/>
    <property type="match status" value="1"/>
</dbReference>
<evidence type="ECO:0000256" key="6">
    <source>
        <dbReference type="PROSITE-ProRule" id="PRU00027"/>
    </source>
</evidence>